<dbReference type="GeneID" id="72386048"/>
<sequence length="104" mass="11987">MTEEHTHDHGESEYITLVDENGNEALFEILMTIDGEEDFANKQYVLLYPAEMDDAEDDEEEVDLLAYQYIEGPSGTEGQLLNIETEEEWDMIEEVFNAFAAEEE</sequence>
<dbReference type="RefSeq" id="WP_126760623.1">
    <property type="nucleotide sequence ID" value="NZ_BKBT01000004.1"/>
</dbReference>
<dbReference type="HAMAP" id="MF_01448">
    <property type="entry name" value="UPF0473"/>
    <property type="match status" value="1"/>
</dbReference>
<evidence type="ECO:0000256" key="2">
    <source>
        <dbReference type="HAMAP-Rule" id="MF_01448"/>
    </source>
</evidence>
<evidence type="ECO:0000313" key="3">
    <source>
        <dbReference type="EMBL" id="WCG22533.1"/>
    </source>
</evidence>
<gene>
    <name evidence="3" type="ORF">PML95_09105</name>
</gene>
<dbReference type="AlphaFoldDB" id="A0AAF0BCD3"/>
<accession>A0AAF0BCD3</accession>
<organism evidence="3 4">
    <name type="scientific">Vagococcus lutrae</name>
    <dbReference type="NCBI Taxonomy" id="81947"/>
    <lineage>
        <taxon>Bacteria</taxon>
        <taxon>Bacillati</taxon>
        <taxon>Bacillota</taxon>
        <taxon>Bacilli</taxon>
        <taxon>Lactobacillales</taxon>
        <taxon>Enterococcaceae</taxon>
        <taxon>Vagococcus</taxon>
    </lineage>
</organism>
<dbReference type="NCBIfam" id="NF010215">
    <property type="entry name" value="PRK13678.1-2"/>
    <property type="match status" value="1"/>
</dbReference>
<dbReference type="PANTHER" id="PTHR40066">
    <property type="entry name" value="UPF0473 PROTEIN CBO2561/CLC_2432"/>
    <property type="match status" value="1"/>
</dbReference>
<name>A0AAF0BCD3_9ENTE</name>
<comment type="similarity">
    <text evidence="1 2">Belongs to the UPF0473 family.</text>
</comment>
<proteinExistence type="inferred from homology"/>
<protein>
    <recommendedName>
        <fullName evidence="2">UPF0473 protein PML95_09105</fullName>
    </recommendedName>
</protein>
<reference evidence="3" key="1">
    <citation type="submission" date="2023-01" db="EMBL/GenBank/DDBJ databases">
        <title>Oxazolidinone resistance genes in florfenicol resistant enterococci from beef cattle and veal calves at slaughter.</title>
        <authorList>
            <person name="Biggel M."/>
        </authorList>
    </citation>
    <scope>NUCLEOTIDE SEQUENCE</scope>
    <source>
        <strain evidence="3">K204-1</strain>
    </source>
</reference>
<dbReference type="Proteomes" id="UP001179600">
    <property type="component" value="Chromosome"/>
</dbReference>
<evidence type="ECO:0000313" key="4">
    <source>
        <dbReference type="Proteomes" id="UP001179600"/>
    </source>
</evidence>
<dbReference type="InterPro" id="IPR009711">
    <property type="entry name" value="UPF0473"/>
</dbReference>
<dbReference type="EMBL" id="CP116507">
    <property type="protein sequence ID" value="WCG22533.1"/>
    <property type="molecule type" value="Genomic_DNA"/>
</dbReference>
<dbReference type="PANTHER" id="PTHR40066:SF1">
    <property type="entry name" value="UPF0473 PROTEIN CBO2561_CLC_2432"/>
    <property type="match status" value="1"/>
</dbReference>
<dbReference type="Pfam" id="PF06949">
    <property type="entry name" value="DUF1292"/>
    <property type="match status" value="1"/>
</dbReference>
<evidence type="ECO:0000256" key="1">
    <source>
        <dbReference type="ARBA" id="ARBA00008439"/>
    </source>
</evidence>